<evidence type="ECO:0000313" key="2">
    <source>
        <dbReference type="EMBL" id="CAH1959620.1"/>
    </source>
</evidence>
<dbReference type="Proteomes" id="UP001152888">
    <property type="component" value="Unassembled WGS sequence"/>
</dbReference>
<protein>
    <submittedName>
        <fullName evidence="2">Uncharacterized protein</fullName>
    </submittedName>
</protein>
<dbReference type="OrthoDB" id="674604at2759"/>
<reference evidence="2" key="1">
    <citation type="submission" date="2022-03" db="EMBL/GenBank/DDBJ databases">
        <authorList>
            <person name="Sayadi A."/>
        </authorList>
    </citation>
    <scope>NUCLEOTIDE SEQUENCE</scope>
</reference>
<evidence type="ECO:0000313" key="3">
    <source>
        <dbReference type="Proteomes" id="UP001152888"/>
    </source>
</evidence>
<proteinExistence type="predicted"/>
<feature type="region of interest" description="Disordered" evidence="1">
    <location>
        <begin position="49"/>
        <end position="80"/>
    </location>
</feature>
<accession>A0A9P0JTF0</accession>
<evidence type="ECO:0000256" key="1">
    <source>
        <dbReference type="SAM" id="MobiDB-lite"/>
    </source>
</evidence>
<dbReference type="EMBL" id="CAKOFQ010006683">
    <property type="protein sequence ID" value="CAH1959620.1"/>
    <property type="molecule type" value="Genomic_DNA"/>
</dbReference>
<gene>
    <name evidence="2" type="ORF">ACAOBT_LOCUS3274</name>
</gene>
<name>A0A9P0JTF0_ACAOB</name>
<sequence>MASTDEDPTQSLVAELVKALQSQRSAEQVDLPYFRSEINESSKWIRPVVQRASRTSQPSGRPCKETKNFGEPLPVTKGAV</sequence>
<organism evidence="2 3">
    <name type="scientific">Acanthoscelides obtectus</name>
    <name type="common">Bean weevil</name>
    <name type="synonym">Bruchus obtectus</name>
    <dbReference type="NCBI Taxonomy" id="200917"/>
    <lineage>
        <taxon>Eukaryota</taxon>
        <taxon>Metazoa</taxon>
        <taxon>Ecdysozoa</taxon>
        <taxon>Arthropoda</taxon>
        <taxon>Hexapoda</taxon>
        <taxon>Insecta</taxon>
        <taxon>Pterygota</taxon>
        <taxon>Neoptera</taxon>
        <taxon>Endopterygota</taxon>
        <taxon>Coleoptera</taxon>
        <taxon>Polyphaga</taxon>
        <taxon>Cucujiformia</taxon>
        <taxon>Chrysomeloidea</taxon>
        <taxon>Chrysomelidae</taxon>
        <taxon>Bruchinae</taxon>
        <taxon>Bruchini</taxon>
        <taxon>Acanthoscelides</taxon>
    </lineage>
</organism>
<dbReference type="AlphaFoldDB" id="A0A9P0JTF0"/>
<comment type="caution">
    <text evidence="2">The sequence shown here is derived from an EMBL/GenBank/DDBJ whole genome shotgun (WGS) entry which is preliminary data.</text>
</comment>
<keyword evidence="3" id="KW-1185">Reference proteome</keyword>